<dbReference type="GO" id="GO:0005737">
    <property type="term" value="C:cytoplasm"/>
    <property type="evidence" value="ECO:0007669"/>
    <property type="project" value="TreeGrafter"/>
</dbReference>
<reference evidence="1 2" key="1">
    <citation type="submission" date="2017-04" db="EMBL/GenBank/DDBJ databases">
        <authorList>
            <person name="Afonso C.L."/>
            <person name="Miller P.J."/>
            <person name="Scott M.A."/>
            <person name="Spackman E."/>
            <person name="Goraichik I."/>
            <person name="Dimitrov K.M."/>
            <person name="Suarez D.L."/>
            <person name="Swayne D.E."/>
        </authorList>
    </citation>
    <scope>NUCLEOTIDE SEQUENCE [LARGE SCALE GENOMIC DNA]</scope>
    <source>
        <strain evidence="1 2">DSM 3385</strain>
    </source>
</reference>
<dbReference type="PIRSF" id="PIRSF001439">
    <property type="entry name" value="CryM"/>
    <property type="match status" value="1"/>
</dbReference>
<dbReference type="AlphaFoldDB" id="A0A1W2AUR6"/>
<accession>A0A1W2AUR6</accession>
<dbReference type="Gene3D" id="3.40.50.720">
    <property type="entry name" value="NAD(P)-binding Rossmann-like Domain"/>
    <property type="match status" value="1"/>
</dbReference>
<dbReference type="SUPFAM" id="SSF51735">
    <property type="entry name" value="NAD(P)-binding Rossmann-fold domains"/>
    <property type="match status" value="1"/>
</dbReference>
<dbReference type="Gene3D" id="3.30.1780.10">
    <property type="entry name" value="ornithine cyclodeaminase, domain 1"/>
    <property type="match status" value="1"/>
</dbReference>
<dbReference type="Proteomes" id="UP000192418">
    <property type="component" value="Unassembled WGS sequence"/>
</dbReference>
<dbReference type="PANTHER" id="PTHR13812:SF19">
    <property type="entry name" value="KETIMINE REDUCTASE MU-CRYSTALLIN"/>
    <property type="match status" value="1"/>
</dbReference>
<dbReference type="InterPro" id="IPR003462">
    <property type="entry name" value="ODC_Mu_crystall"/>
</dbReference>
<dbReference type="STRING" id="1121400.SAMN02746065_10690"/>
<protein>
    <submittedName>
        <fullName evidence="1">Ornithine cyclodeaminase/alanine dehydrogenase</fullName>
    </submittedName>
</protein>
<evidence type="ECO:0000313" key="2">
    <source>
        <dbReference type="Proteomes" id="UP000192418"/>
    </source>
</evidence>
<dbReference type="EMBL" id="FWXY01000006">
    <property type="protein sequence ID" value="SMC64354.1"/>
    <property type="molecule type" value="Genomic_DNA"/>
</dbReference>
<organism evidence="1 2">
    <name type="scientific">Desulfocicer vacuolatum DSM 3385</name>
    <dbReference type="NCBI Taxonomy" id="1121400"/>
    <lineage>
        <taxon>Bacteria</taxon>
        <taxon>Pseudomonadati</taxon>
        <taxon>Thermodesulfobacteriota</taxon>
        <taxon>Desulfobacteria</taxon>
        <taxon>Desulfobacterales</taxon>
        <taxon>Desulfobacteraceae</taxon>
        <taxon>Desulfocicer</taxon>
    </lineage>
</organism>
<dbReference type="PANTHER" id="PTHR13812">
    <property type="entry name" value="KETIMINE REDUCTASE MU-CRYSTALLIN"/>
    <property type="match status" value="1"/>
</dbReference>
<evidence type="ECO:0000313" key="1">
    <source>
        <dbReference type="EMBL" id="SMC64354.1"/>
    </source>
</evidence>
<gene>
    <name evidence="1" type="ORF">SAMN02746065_10690</name>
</gene>
<name>A0A1W2AUR6_9BACT</name>
<dbReference type="RefSeq" id="WP_084068014.1">
    <property type="nucleotide sequence ID" value="NZ_FWXY01000006.1"/>
</dbReference>
<dbReference type="OrthoDB" id="5495968at2"/>
<keyword evidence="2" id="KW-1185">Reference proteome</keyword>
<dbReference type="Pfam" id="PF02423">
    <property type="entry name" value="OCD_Mu_crystall"/>
    <property type="match status" value="1"/>
</dbReference>
<sequence length="312" mass="33309">MEIFSAEDLARVITLKNTVEAVEAAFYDYNQGDIVLGGRLTAPCGQPGDSSLILPATHTGKQYYGFKQATTFAGNTQKGLPTVLSQYLLYSNVTGELLSIMDFLDMTNFKTGAAAAIATKYLALPHAHVVGVIGSGTLSRSVLAAICQVREIKEVKVFDLNEEQAKAFAAHARKSLNVRCEVAGSSRECVRNSHILCTCTTSPRPVLDGDDLLPGCHINAMGSYKIDMQELDEKTVKRAALIATDIPEDTAAEAGDLVCLADKSDIVPLDAIMGGQQKGRGSDSDITIYESIGFSVLDLALAVLAHEKCSSD</sequence>
<dbReference type="InterPro" id="IPR036291">
    <property type="entry name" value="NAD(P)-bd_dom_sf"/>
</dbReference>
<proteinExistence type="predicted"/>
<dbReference type="InterPro" id="IPR023401">
    <property type="entry name" value="ODC_N"/>
</dbReference>